<accession>A0A1I0QYG8</accession>
<dbReference type="GeneID" id="99987614"/>
<evidence type="ECO:0000313" key="1">
    <source>
        <dbReference type="EMBL" id="SEW32917.1"/>
    </source>
</evidence>
<name>A0A1I0QYG8_9BACT</name>
<dbReference type="OrthoDB" id="832665at2"/>
<keyword evidence="2" id="KW-1185">Reference proteome</keyword>
<dbReference type="RefSeq" id="WP_090259313.1">
    <property type="nucleotide sequence ID" value="NZ_FOIR01000002.1"/>
</dbReference>
<organism evidence="1 2">
    <name type="scientific">Roseivirga pacifica</name>
    <dbReference type="NCBI Taxonomy" id="1267423"/>
    <lineage>
        <taxon>Bacteria</taxon>
        <taxon>Pseudomonadati</taxon>
        <taxon>Bacteroidota</taxon>
        <taxon>Cytophagia</taxon>
        <taxon>Cytophagales</taxon>
        <taxon>Roseivirgaceae</taxon>
        <taxon>Roseivirga</taxon>
    </lineage>
</organism>
<dbReference type="Proteomes" id="UP000199437">
    <property type="component" value="Unassembled WGS sequence"/>
</dbReference>
<proteinExistence type="predicted"/>
<gene>
    <name evidence="1" type="ORF">SAMN05216290_2930</name>
</gene>
<dbReference type="Pfam" id="PF17170">
    <property type="entry name" value="DUF5128"/>
    <property type="match status" value="1"/>
</dbReference>
<reference evidence="2" key="1">
    <citation type="submission" date="2016-10" db="EMBL/GenBank/DDBJ databases">
        <authorList>
            <person name="Varghese N."/>
            <person name="Submissions S."/>
        </authorList>
    </citation>
    <scope>NUCLEOTIDE SEQUENCE [LARGE SCALE GENOMIC DNA]</scope>
    <source>
        <strain evidence="2">CGMCC 1.12402</strain>
    </source>
</reference>
<sequence>MPYPIPPKTLFIILALSICKNINAQENNFQHYQIDIHGKRHDFFEFIEHVEIIPLEETEQSLLSRVEAYFPTPNGIGIIDRKNNQVQLFNKAGKYLNTINRFGEGPEEYRNLVASVWVENNKIKLFSSLSRSVLTFNLQGTYLKTTPVNYPEEIWGGSLTPYNHGYVVQMLDRSKAKRSNYELMFLDKNLKDLSFASPRPNPHPFPVNMGNRFSYINQQLIWKKRLSDSIFFIKENKPIPLMRFDFGEDWTWNNPNARSKMKLAFHEIWREEAKVWEVLSKVNEQYVLTTYKYTVTKDDKGLIDRKSGKFYRLDTRKEDGENFNLYFLEWENDRLTTSLQAYDVEEFLENLGEDQYSIAGGLKYEDFAFSENPVLLRIKFKVPD</sequence>
<dbReference type="InterPro" id="IPR011042">
    <property type="entry name" value="6-blade_b-propeller_TolB-like"/>
</dbReference>
<dbReference type="EMBL" id="FOIR01000002">
    <property type="protein sequence ID" value="SEW32917.1"/>
    <property type="molecule type" value="Genomic_DNA"/>
</dbReference>
<evidence type="ECO:0000313" key="2">
    <source>
        <dbReference type="Proteomes" id="UP000199437"/>
    </source>
</evidence>
<dbReference type="Gene3D" id="2.120.10.30">
    <property type="entry name" value="TolB, C-terminal domain"/>
    <property type="match status" value="1"/>
</dbReference>
<dbReference type="STRING" id="1267423.SAMN05216290_2930"/>
<dbReference type="AlphaFoldDB" id="A0A1I0QYG8"/>
<protein>
    <submittedName>
        <fullName evidence="1">6-bladed beta-propeller protein</fullName>
    </submittedName>
</protein>